<organism evidence="8 9">
    <name type="scientific">Odynerus spinipes</name>
    <dbReference type="NCBI Taxonomy" id="1348599"/>
    <lineage>
        <taxon>Eukaryota</taxon>
        <taxon>Metazoa</taxon>
        <taxon>Ecdysozoa</taxon>
        <taxon>Arthropoda</taxon>
        <taxon>Hexapoda</taxon>
        <taxon>Insecta</taxon>
        <taxon>Pterygota</taxon>
        <taxon>Neoptera</taxon>
        <taxon>Endopterygota</taxon>
        <taxon>Hymenoptera</taxon>
        <taxon>Apocrita</taxon>
        <taxon>Aculeata</taxon>
        <taxon>Vespoidea</taxon>
        <taxon>Vespidae</taxon>
        <taxon>Eumeninae</taxon>
        <taxon>Odynerus</taxon>
    </lineage>
</organism>
<accession>A0AAD9RU91</accession>
<reference evidence="8" key="1">
    <citation type="submission" date="2021-08" db="EMBL/GenBank/DDBJ databases">
        <authorList>
            <person name="Misof B."/>
            <person name="Oliver O."/>
            <person name="Podsiadlowski L."/>
            <person name="Donath A."/>
            <person name="Peters R."/>
            <person name="Mayer C."/>
            <person name="Rust J."/>
            <person name="Gunkel S."/>
            <person name="Lesny P."/>
            <person name="Martin S."/>
            <person name="Oeyen J.P."/>
            <person name="Petersen M."/>
            <person name="Panagiotis P."/>
            <person name="Wilbrandt J."/>
            <person name="Tanja T."/>
        </authorList>
    </citation>
    <scope>NUCLEOTIDE SEQUENCE</scope>
    <source>
        <strain evidence="8">GBR_01_08_01A</strain>
        <tissue evidence="8">Thorax + abdomen</tissue>
    </source>
</reference>
<dbReference type="InterPro" id="IPR011990">
    <property type="entry name" value="TPR-like_helical_dom_sf"/>
</dbReference>
<feature type="repeat" description="TPR" evidence="6">
    <location>
        <begin position="182"/>
        <end position="215"/>
    </location>
</feature>
<feature type="compositionally biased region" description="Basic and acidic residues" evidence="7">
    <location>
        <begin position="87"/>
        <end position="102"/>
    </location>
</feature>
<protein>
    <recommendedName>
        <fullName evidence="5">Tetratricopeptide repeat protein 1</fullName>
    </recommendedName>
</protein>
<comment type="subunit">
    <text evidence="4">Interacts with the GAP domain of NF1. Interacts (via TPR repeats) with HSP90AA1 and HSPA8.</text>
</comment>
<reference evidence="8" key="2">
    <citation type="journal article" date="2023" name="Commun. Biol.">
        <title>Intrasexual cuticular hydrocarbon dimorphism in a wasp sheds light on hydrocarbon biosynthesis genes in Hymenoptera.</title>
        <authorList>
            <person name="Moris V.C."/>
            <person name="Podsiadlowski L."/>
            <person name="Martin S."/>
            <person name="Oeyen J.P."/>
            <person name="Donath A."/>
            <person name="Petersen M."/>
            <person name="Wilbrandt J."/>
            <person name="Misof B."/>
            <person name="Liedtke D."/>
            <person name="Thamm M."/>
            <person name="Scheiner R."/>
            <person name="Schmitt T."/>
            <person name="Niehuis O."/>
        </authorList>
    </citation>
    <scope>NUCLEOTIDE SEQUENCE</scope>
    <source>
        <strain evidence="8">GBR_01_08_01A</strain>
    </source>
</reference>
<evidence type="ECO:0000256" key="5">
    <source>
        <dbReference type="ARBA" id="ARBA00067165"/>
    </source>
</evidence>
<keyword evidence="3 6" id="KW-0802">TPR repeat</keyword>
<dbReference type="PROSITE" id="PS50005">
    <property type="entry name" value="TPR"/>
    <property type="match status" value="2"/>
</dbReference>
<dbReference type="FunFam" id="1.25.40.10:FF:000367">
    <property type="entry name" value="Tetratricopeptide repeat domain 1"/>
    <property type="match status" value="1"/>
</dbReference>
<evidence type="ECO:0000313" key="9">
    <source>
        <dbReference type="Proteomes" id="UP001258017"/>
    </source>
</evidence>
<dbReference type="PANTHER" id="PTHR46014:SF1">
    <property type="entry name" value="TETRATRICOPEPTIDE REPEAT PROTEIN 1"/>
    <property type="match status" value="1"/>
</dbReference>
<feature type="region of interest" description="Disordered" evidence="7">
    <location>
        <begin position="41"/>
        <end position="102"/>
    </location>
</feature>
<evidence type="ECO:0000256" key="3">
    <source>
        <dbReference type="ARBA" id="ARBA00022803"/>
    </source>
</evidence>
<dbReference type="Proteomes" id="UP001258017">
    <property type="component" value="Unassembled WGS sequence"/>
</dbReference>
<dbReference type="PROSITE" id="PS50293">
    <property type="entry name" value="TPR_REGION"/>
    <property type="match status" value="1"/>
</dbReference>
<evidence type="ECO:0000313" key="8">
    <source>
        <dbReference type="EMBL" id="KAK2585929.1"/>
    </source>
</evidence>
<keyword evidence="1" id="KW-0597">Phosphoprotein</keyword>
<keyword evidence="2" id="KW-0677">Repeat</keyword>
<evidence type="ECO:0000256" key="7">
    <source>
        <dbReference type="SAM" id="MobiDB-lite"/>
    </source>
</evidence>
<dbReference type="Gene3D" id="1.25.40.10">
    <property type="entry name" value="Tetratricopeptide repeat domain"/>
    <property type="match status" value="1"/>
</dbReference>
<dbReference type="InterPro" id="IPR052769">
    <property type="entry name" value="TPR_domain_protein"/>
</dbReference>
<gene>
    <name evidence="8" type="ORF">KPH14_010513</name>
</gene>
<dbReference type="AlphaFoldDB" id="A0AAD9RU91"/>
<dbReference type="PANTHER" id="PTHR46014">
    <property type="entry name" value="TETRATRICOPEPTIDE REPEAT PROTEIN 1"/>
    <property type="match status" value="1"/>
</dbReference>
<evidence type="ECO:0000256" key="1">
    <source>
        <dbReference type="ARBA" id="ARBA00022553"/>
    </source>
</evidence>
<evidence type="ECO:0000256" key="6">
    <source>
        <dbReference type="PROSITE-ProRule" id="PRU00339"/>
    </source>
</evidence>
<keyword evidence="9" id="KW-1185">Reference proteome</keyword>
<dbReference type="SMART" id="SM00028">
    <property type="entry name" value="TPR"/>
    <property type="match status" value="3"/>
</dbReference>
<dbReference type="EMBL" id="JAIFRP010000021">
    <property type="protein sequence ID" value="KAK2585929.1"/>
    <property type="molecule type" value="Genomic_DNA"/>
</dbReference>
<evidence type="ECO:0000256" key="4">
    <source>
        <dbReference type="ARBA" id="ARBA00063969"/>
    </source>
</evidence>
<dbReference type="InterPro" id="IPR019734">
    <property type="entry name" value="TPR_rpt"/>
</dbReference>
<evidence type="ECO:0000256" key="2">
    <source>
        <dbReference type="ARBA" id="ARBA00022737"/>
    </source>
</evidence>
<proteinExistence type="predicted"/>
<sequence length="282" mass="32305">MDMDNKTGTLKSNEEIIEELTKDLESSCIKVDENTTAKEIYDESNEKNRSSLSDDAFKDVFDRVDPDDSEKSDEVQKKPSIDPVDEEFLKEREEKLSEAEKKTLKDEAEKLKNEGNVLFKDGDYMKAMSLYTQGLQTCPLTYSKERAILYSNRAAAKAKCMEEKESAISDCTKAIELNPSYVKAYVRRAQLYEETEKLDEALEDYKKILTFDPSHSEANYAIRRLPPLIQERNEKLKEEMLGKLKDLGNMVLKPFGLSTNNFELQKDPNSGGYSVKFHQTPT</sequence>
<name>A0AAD9RU91_9HYME</name>
<dbReference type="SUPFAM" id="SSF48452">
    <property type="entry name" value="TPR-like"/>
    <property type="match status" value="1"/>
</dbReference>
<dbReference type="Pfam" id="PF00515">
    <property type="entry name" value="TPR_1"/>
    <property type="match status" value="1"/>
</dbReference>
<comment type="caution">
    <text evidence="8">The sequence shown here is derived from an EMBL/GenBank/DDBJ whole genome shotgun (WGS) entry which is preliminary data.</text>
</comment>
<feature type="compositionally biased region" description="Basic and acidic residues" evidence="7">
    <location>
        <begin position="55"/>
        <end position="66"/>
    </location>
</feature>
<feature type="repeat" description="TPR" evidence="6">
    <location>
        <begin position="108"/>
        <end position="141"/>
    </location>
</feature>